<proteinExistence type="predicted"/>
<keyword evidence="1" id="KW-0732">Signal</keyword>
<feature type="signal peptide" evidence="1">
    <location>
        <begin position="1"/>
        <end position="25"/>
    </location>
</feature>
<evidence type="ECO:0000313" key="2">
    <source>
        <dbReference type="EMBL" id="XFO73097.1"/>
    </source>
</evidence>
<dbReference type="RefSeq" id="WP_093793719.1">
    <property type="nucleotide sequence ID" value="NZ_CP155571.1"/>
</dbReference>
<accession>A0ABZ3J413</accession>
<feature type="chain" id="PRO_5046253097" evidence="1">
    <location>
        <begin position="26"/>
        <end position="64"/>
    </location>
</feature>
<sequence>MKKKILVTFFSILVFMMMMISSVGAANGNGQETNLIQMKADAQRVEKLRYGYITYERNKVIYYW</sequence>
<dbReference type="Proteomes" id="UP000216052">
    <property type="component" value="Chromosome"/>
</dbReference>
<evidence type="ECO:0000313" key="3">
    <source>
        <dbReference type="Proteomes" id="UP000216052"/>
    </source>
</evidence>
<dbReference type="EMBL" id="CP155571">
    <property type="protein sequence ID" value="XFO73097.1"/>
    <property type="molecule type" value="Genomic_DNA"/>
</dbReference>
<organism evidence="2 3">
    <name type="scientific">Sporomusa acidovorans (strain ATCC 49682 / DSM 3132 / Mol)</name>
    <dbReference type="NCBI Taxonomy" id="1123286"/>
    <lineage>
        <taxon>Bacteria</taxon>
        <taxon>Bacillati</taxon>
        <taxon>Bacillota</taxon>
        <taxon>Negativicutes</taxon>
        <taxon>Selenomonadales</taxon>
        <taxon>Sporomusaceae</taxon>
        <taxon>Sporomusa</taxon>
    </lineage>
</organism>
<protein>
    <submittedName>
        <fullName evidence="2">Uncharacterized protein</fullName>
    </submittedName>
</protein>
<reference evidence="2" key="1">
    <citation type="submission" date="2024-05" db="EMBL/GenBank/DDBJ databases">
        <title>Isolation and characterization of Sporomusa carbonis sp. nov., a carboxydotrophic hydrogenogen in the genus of Sporomusa isolated from a charcoal burning pile.</title>
        <authorList>
            <person name="Boeer T."/>
            <person name="Rosenbaum F."/>
            <person name="Eysell L."/>
            <person name="Mueller V."/>
            <person name="Daniel R."/>
            <person name="Poehlein A."/>
        </authorList>
    </citation>
    <scope>NUCLEOTIDE SEQUENCE [LARGE SCALE GENOMIC DNA]</scope>
    <source>
        <strain evidence="2">DSM 3132</strain>
    </source>
</reference>
<name>A0ABZ3J413_SPOA4</name>
<gene>
    <name evidence="2" type="ORF">SPACI_031710</name>
</gene>
<evidence type="ECO:0000256" key="1">
    <source>
        <dbReference type="SAM" id="SignalP"/>
    </source>
</evidence>
<keyword evidence="3" id="KW-1185">Reference proteome</keyword>